<sequence>MQVMPGATLKYELITDELCLTAASVGGECECKTLADSE</sequence>
<dbReference type="AlphaFoldDB" id="A0A0H3BTC1"/>
<name>A0A0H3BTC1_SALNS</name>
<organism evidence="1 2">
    <name type="scientific">Salmonella newport (strain SL254)</name>
    <dbReference type="NCBI Taxonomy" id="423368"/>
    <lineage>
        <taxon>Bacteria</taxon>
        <taxon>Pseudomonadati</taxon>
        <taxon>Pseudomonadota</taxon>
        <taxon>Gammaproteobacteria</taxon>
        <taxon>Enterobacterales</taxon>
        <taxon>Enterobacteriaceae</taxon>
        <taxon>Salmonella</taxon>
    </lineage>
</organism>
<dbReference type="HOGENOM" id="CLU_3332612_0_0_6"/>
<protein>
    <submittedName>
        <fullName evidence="1">Uncharacterized protein</fullName>
    </submittedName>
</protein>
<evidence type="ECO:0000313" key="2">
    <source>
        <dbReference type="Proteomes" id="UP000008824"/>
    </source>
</evidence>
<proteinExistence type="predicted"/>
<reference evidence="1 2" key="1">
    <citation type="journal article" date="2011" name="J. Bacteriol.">
        <title>Comparative genomics of 28 Salmonella enterica isolates: evidence for CRISPR-mediated adaptive sublineage evolution.</title>
        <authorList>
            <person name="Fricke W.F."/>
            <person name="Mammel M.K."/>
            <person name="McDermott P.F."/>
            <person name="Tartera C."/>
            <person name="White D.G."/>
            <person name="Leclerc J.E."/>
            <person name="Ravel J."/>
            <person name="Cebula T.A."/>
        </authorList>
    </citation>
    <scope>NUCLEOTIDE SEQUENCE [LARGE SCALE GENOMIC DNA]</scope>
    <source>
        <strain evidence="1 2">SL254</strain>
    </source>
</reference>
<gene>
    <name evidence="1" type="ordered locus">SNSL254_A1665</name>
</gene>
<dbReference type="KEGG" id="see:SNSL254_A1665"/>
<evidence type="ECO:0000313" key="1">
    <source>
        <dbReference type="EMBL" id="ACF64909.1"/>
    </source>
</evidence>
<accession>A0A0H3BTC1</accession>
<dbReference type="EMBL" id="CP001113">
    <property type="protein sequence ID" value="ACF64909.1"/>
    <property type="molecule type" value="Genomic_DNA"/>
</dbReference>
<dbReference type="Proteomes" id="UP000008824">
    <property type="component" value="Chromosome"/>
</dbReference>